<organism evidence="1">
    <name type="scientific">marine sediment metagenome</name>
    <dbReference type="NCBI Taxonomy" id="412755"/>
    <lineage>
        <taxon>unclassified sequences</taxon>
        <taxon>metagenomes</taxon>
        <taxon>ecological metagenomes</taxon>
    </lineage>
</organism>
<dbReference type="AlphaFoldDB" id="A0A0F9PIN3"/>
<accession>A0A0F9PIN3</accession>
<proteinExistence type="predicted"/>
<name>A0A0F9PIN3_9ZZZZ</name>
<evidence type="ECO:0000313" key="1">
    <source>
        <dbReference type="EMBL" id="KKN31695.1"/>
    </source>
</evidence>
<sequence>MEFPDQRIIDDLKEEDRTKVFIRKGTINKEELRAELSKVGAKIIAFDHAEEPIPASVYTTWDEYFQMEPYNID</sequence>
<dbReference type="EMBL" id="LAZR01002308">
    <property type="protein sequence ID" value="KKN31695.1"/>
    <property type="molecule type" value="Genomic_DNA"/>
</dbReference>
<gene>
    <name evidence="1" type="ORF">LCGC14_0821180</name>
</gene>
<reference evidence="1" key="1">
    <citation type="journal article" date="2015" name="Nature">
        <title>Complex archaea that bridge the gap between prokaryotes and eukaryotes.</title>
        <authorList>
            <person name="Spang A."/>
            <person name="Saw J.H."/>
            <person name="Jorgensen S.L."/>
            <person name="Zaremba-Niedzwiedzka K."/>
            <person name="Martijn J."/>
            <person name="Lind A.E."/>
            <person name="van Eijk R."/>
            <person name="Schleper C."/>
            <person name="Guy L."/>
            <person name="Ettema T.J."/>
        </authorList>
    </citation>
    <scope>NUCLEOTIDE SEQUENCE</scope>
</reference>
<protein>
    <submittedName>
        <fullName evidence="1">Uncharacterized protein</fullName>
    </submittedName>
</protein>
<comment type="caution">
    <text evidence="1">The sequence shown here is derived from an EMBL/GenBank/DDBJ whole genome shotgun (WGS) entry which is preliminary data.</text>
</comment>